<feature type="transmembrane region" description="Helical" evidence="5">
    <location>
        <begin position="47"/>
        <end position="71"/>
    </location>
</feature>
<evidence type="ECO:0000256" key="4">
    <source>
        <dbReference type="ARBA" id="ARBA00023136"/>
    </source>
</evidence>
<keyword evidence="5" id="KW-1133">Transmembrane helix</keyword>
<dbReference type="GO" id="GO:0016491">
    <property type="term" value="F:oxidoreductase activity"/>
    <property type="evidence" value="ECO:0007669"/>
    <property type="project" value="UniProtKB-KW"/>
</dbReference>
<dbReference type="GO" id="GO:0022900">
    <property type="term" value="P:electron transport chain"/>
    <property type="evidence" value="ECO:0007669"/>
    <property type="project" value="InterPro"/>
</dbReference>
<dbReference type="InterPro" id="IPR011759">
    <property type="entry name" value="Cyt_c_oxidase_su2_TM_dom"/>
</dbReference>
<dbReference type="STRING" id="123899.SAMEA3906487_01035"/>
<dbReference type="PATRIC" id="fig|123899.6.peg.1015"/>
<keyword evidence="4 5" id="KW-0472">Membrane</keyword>
<gene>
    <name evidence="7" type="primary">ctaC</name>
    <name evidence="7" type="ORF">SAMEA3906487_01035</name>
</gene>
<dbReference type="GeneID" id="56587561"/>
<reference evidence="7 8" key="1">
    <citation type="submission" date="2016-04" db="EMBL/GenBank/DDBJ databases">
        <authorList>
            <consortium name="Pathogen Informatics"/>
        </authorList>
    </citation>
    <scope>NUCLEOTIDE SEQUENCE [LARGE SCALE GENOMIC DNA]</scope>
    <source>
        <strain evidence="7 8">H044680328</strain>
    </source>
</reference>
<dbReference type="GO" id="GO:0016020">
    <property type="term" value="C:membrane"/>
    <property type="evidence" value="ECO:0007669"/>
    <property type="project" value="UniProtKB-SubCell"/>
</dbReference>
<dbReference type="InterPro" id="IPR008972">
    <property type="entry name" value="Cupredoxin"/>
</dbReference>
<evidence type="ECO:0000259" key="6">
    <source>
        <dbReference type="Pfam" id="PF02790"/>
    </source>
</evidence>
<dbReference type="AlphaFoldDB" id="A0A157MGV3"/>
<dbReference type="EMBL" id="LT546645">
    <property type="protein sequence ID" value="SAI67985.1"/>
    <property type="molecule type" value="Genomic_DNA"/>
</dbReference>
<evidence type="ECO:0000313" key="8">
    <source>
        <dbReference type="Proteomes" id="UP000076825"/>
    </source>
</evidence>
<accession>A0A157MGV3</accession>
<comment type="subcellular location">
    <subcellularLocation>
        <location evidence="1">Membrane</location>
        <topology evidence="1">Multi-pass membrane protein</topology>
    </subcellularLocation>
    <subcellularLocation>
        <location evidence="2">Periplasm</location>
    </subcellularLocation>
</comment>
<feature type="transmembrane region" description="Helical" evidence="5">
    <location>
        <begin position="92"/>
        <end position="110"/>
    </location>
</feature>
<dbReference type="EC" id="1.9.3.1" evidence="7"/>
<evidence type="ECO:0000256" key="2">
    <source>
        <dbReference type="ARBA" id="ARBA00004418"/>
    </source>
</evidence>
<dbReference type="RefSeq" id="WP_157935696.1">
    <property type="nucleotide sequence ID" value="NZ_CP016340.1"/>
</dbReference>
<dbReference type="GO" id="GO:0042597">
    <property type="term" value="C:periplasmic space"/>
    <property type="evidence" value="ECO:0007669"/>
    <property type="project" value="UniProtKB-SubCell"/>
</dbReference>
<keyword evidence="3 5" id="KW-0812">Transmembrane</keyword>
<dbReference type="InterPro" id="IPR036257">
    <property type="entry name" value="Cyt_c_oxidase_su2_TM_sf"/>
</dbReference>
<keyword evidence="7" id="KW-0560">Oxidoreductase</keyword>
<name>A0A157MGV3_9BORD</name>
<keyword evidence="8" id="KW-1185">Reference proteome</keyword>
<proteinExistence type="predicted"/>
<sequence length="226" mass="24211">MKIWKGLPGIGVMALGTGNLALAQERDEPVSRALQALTLHDDSGLGWHEAVLAVGAVMFLAVFAIMFYSVLSHRRSGERGEVPFRQSLGVEFIWCLLPFVIAVAMAWPAASAALAMAGAGGPALHLEVQSEAGQWRYRYDDGVAAGLPTAAARPGPLTAPADTVLRLSWRTAPACQRQVWFRAEAPGRYRIPSGDLCPGAPAWVEVHALSEEAFSAWAASQRRTPP</sequence>
<organism evidence="7 8">
    <name type="scientific">Bordetella trematum</name>
    <dbReference type="NCBI Taxonomy" id="123899"/>
    <lineage>
        <taxon>Bacteria</taxon>
        <taxon>Pseudomonadati</taxon>
        <taxon>Pseudomonadota</taxon>
        <taxon>Betaproteobacteria</taxon>
        <taxon>Burkholderiales</taxon>
        <taxon>Alcaligenaceae</taxon>
        <taxon>Bordetella</taxon>
    </lineage>
</organism>
<evidence type="ECO:0000256" key="5">
    <source>
        <dbReference type="SAM" id="Phobius"/>
    </source>
</evidence>
<dbReference type="Pfam" id="PF02790">
    <property type="entry name" value="COX2_TM"/>
    <property type="match status" value="1"/>
</dbReference>
<dbReference type="SUPFAM" id="SSF81464">
    <property type="entry name" value="Cytochrome c oxidase subunit II-like, transmembrane region"/>
    <property type="match status" value="1"/>
</dbReference>
<dbReference type="Gene3D" id="2.60.40.420">
    <property type="entry name" value="Cupredoxins - blue copper proteins"/>
    <property type="match status" value="1"/>
</dbReference>
<dbReference type="Gene3D" id="1.10.287.90">
    <property type="match status" value="1"/>
</dbReference>
<evidence type="ECO:0000256" key="1">
    <source>
        <dbReference type="ARBA" id="ARBA00004141"/>
    </source>
</evidence>
<feature type="domain" description="Cytochrome oxidase subunit II transmembrane region profile" evidence="6">
    <location>
        <begin position="48"/>
        <end position="108"/>
    </location>
</feature>
<evidence type="ECO:0000313" key="7">
    <source>
        <dbReference type="EMBL" id="SAI67985.1"/>
    </source>
</evidence>
<protein>
    <submittedName>
        <fullName evidence="7">Bifunctional protein</fullName>
        <ecNumber evidence="7">1.9.3.1</ecNumber>
    </submittedName>
</protein>
<dbReference type="Proteomes" id="UP000076825">
    <property type="component" value="Chromosome 1"/>
</dbReference>
<dbReference type="eggNOG" id="COG1622">
    <property type="taxonomic scope" value="Bacteria"/>
</dbReference>
<dbReference type="KEGG" id="btrm:SAMEA390648701035"/>
<evidence type="ECO:0000256" key="3">
    <source>
        <dbReference type="ARBA" id="ARBA00022692"/>
    </source>
</evidence>